<comment type="caution">
    <text evidence="3">The sequence shown here is derived from an EMBL/GenBank/DDBJ whole genome shotgun (WGS) entry which is preliminary data.</text>
</comment>
<protein>
    <recommendedName>
        <fullName evidence="5">DUF4175 domain-containing protein</fullName>
    </recommendedName>
</protein>
<feature type="transmembrane region" description="Helical" evidence="2">
    <location>
        <begin position="40"/>
        <end position="61"/>
    </location>
</feature>
<proteinExistence type="predicted"/>
<sequence length="747" mass="83363">MADGFIGVLLVIREMAGAKEGDVMEQQLRKLRSRLHRNRVLAELIQIAAVSFLMGVFTFVFALDESAAPMIISGVFFVGSVGLAVLLGRFKKPSAQEITRFLDRKYPFMEESASLLTSESSGSLIENWQKEIISNRLRSEISQIKLPKEELKKASAMGGLWLAISLILIIAKPVLNQSLSQFQNQTDAVTEERNEQDESTLIPEIEEARIKISPPSYTGLGTEEYEFENISVPEGATINWSVKVNETLENVSVLFSNGESIEMNVNGDSGIYSALMTGIENRIYQIRLSNADTTVFSAFKSIEVITDQPPGFVVLQPTAKRDFITPQKRTFNIEAEIGDDHGVTETEIRATLAKGSGENVRFREQTFSFAEISGLGSKKVIGISRLNADSLEMEPGDELYFYITARDNKPEPQLARSDTYFIIYADSGEVSTIEVAGLGVDLLPEYFRSQRQIIIDTEQLLEDKPNISKDEFNDRSESIGHDQNLLRQRYGEYLGQEDEMASSTGGSMGASAETGAEEHDAGAEEGHDHEEEELNGVGLTNAESEATSVIPDEFFHDHGAAEMNTLFAQSPRAMLKEAVDNMWNAELYLSTRRPEEALPYEYAALELLKAVQQANRQYTRKAGYELPPIDEDEKRLTGTYDGFADPDGSQQMGRPENPLVQLQLLVRDETLSGQDLAEEARELLAEAEISDANRLFLLNRIRTIENEGRDKEIEDQITQLISEISSEIQLDPTPKTYPSIRKIQSQR</sequence>
<evidence type="ECO:0000313" key="4">
    <source>
        <dbReference type="Proteomes" id="UP001597460"/>
    </source>
</evidence>
<gene>
    <name evidence="3" type="ORF">ACFSVN_03710</name>
</gene>
<evidence type="ECO:0000313" key="3">
    <source>
        <dbReference type="EMBL" id="MFD2531545.1"/>
    </source>
</evidence>
<reference evidence="4" key="1">
    <citation type="journal article" date="2019" name="Int. J. Syst. Evol. Microbiol.">
        <title>The Global Catalogue of Microorganisms (GCM) 10K type strain sequencing project: providing services to taxonomists for standard genome sequencing and annotation.</title>
        <authorList>
            <consortium name="The Broad Institute Genomics Platform"/>
            <consortium name="The Broad Institute Genome Sequencing Center for Infectious Disease"/>
            <person name="Wu L."/>
            <person name="Ma J."/>
        </authorList>
    </citation>
    <scope>NUCLEOTIDE SEQUENCE [LARGE SCALE GENOMIC DNA]</scope>
    <source>
        <strain evidence="4">KCTC 52042</strain>
    </source>
</reference>
<feature type="compositionally biased region" description="Low complexity" evidence="1">
    <location>
        <begin position="501"/>
        <end position="514"/>
    </location>
</feature>
<keyword evidence="2" id="KW-0812">Transmembrane</keyword>
<feature type="transmembrane region" description="Helical" evidence="2">
    <location>
        <begin position="154"/>
        <end position="175"/>
    </location>
</feature>
<feature type="compositionally biased region" description="Basic and acidic residues" evidence="1">
    <location>
        <begin position="516"/>
        <end position="529"/>
    </location>
</feature>
<dbReference type="Proteomes" id="UP001597460">
    <property type="component" value="Unassembled WGS sequence"/>
</dbReference>
<keyword evidence="2" id="KW-0472">Membrane</keyword>
<dbReference type="RefSeq" id="WP_390298793.1">
    <property type="nucleotide sequence ID" value="NZ_JBHULI010000003.1"/>
</dbReference>
<evidence type="ECO:0000256" key="1">
    <source>
        <dbReference type="SAM" id="MobiDB-lite"/>
    </source>
</evidence>
<evidence type="ECO:0008006" key="5">
    <source>
        <dbReference type="Google" id="ProtNLM"/>
    </source>
</evidence>
<feature type="transmembrane region" description="Helical" evidence="2">
    <location>
        <begin position="67"/>
        <end position="87"/>
    </location>
</feature>
<evidence type="ECO:0000256" key="2">
    <source>
        <dbReference type="SAM" id="Phobius"/>
    </source>
</evidence>
<accession>A0ABW5JGS1</accession>
<name>A0ABW5JGS1_9BACT</name>
<organism evidence="3 4">
    <name type="scientific">Gracilimonas halophila</name>
    <dbReference type="NCBI Taxonomy" id="1834464"/>
    <lineage>
        <taxon>Bacteria</taxon>
        <taxon>Pseudomonadati</taxon>
        <taxon>Balneolota</taxon>
        <taxon>Balneolia</taxon>
        <taxon>Balneolales</taxon>
        <taxon>Balneolaceae</taxon>
        <taxon>Gracilimonas</taxon>
    </lineage>
</organism>
<dbReference type="EMBL" id="JBHULI010000003">
    <property type="protein sequence ID" value="MFD2531545.1"/>
    <property type="molecule type" value="Genomic_DNA"/>
</dbReference>
<keyword evidence="2" id="KW-1133">Transmembrane helix</keyword>
<keyword evidence="4" id="KW-1185">Reference proteome</keyword>
<feature type="region of interest" description="Disordered" evidence="1">
    <location>
        <begin position="499"/>
        <end position="533"/>
    </location>
</feature>